<dbReference type="InterPro" id="IPR000073">
    <property type="entry name" value="AB_hydrolase_1"/>
</dbReference>
<dbReference type="EMBL" id="CP022741">
    <property type="protein sequence ID" value="ASU22648.1"/>
    <property type="molecule type" value="Genomic_DNA"/>
</dbReference>
<comment type="pathway">
    <text evidence="3">Quinol/quinone metabolism; 1,4-dihydroxy-2-naphthoate biosynthesis; 1,4-dihydroxy-2-naphthoate from chorismate: step 3/7.</text>
</comment>
<keyword evidence="1 3" id="KW-0474">Menaquinone biosynthesis</keyword>
<evidence type="ECO:0000256" key="1">
    <source>
        <dbReference type="ARBA" id="ARBA00022428"/>
    </source>
</evidence>
<dbReference type="PANTHER" id="PTHR42916:SF1">
    <property type="entry name" value="PROTEIN PHYLLO, CHLOROPLASTIC"/>
    <property type="match status" value="1"/>
</dbReference>
<dbReference type="UniPathway" id="UPA00079"/>
<dbReference type="InterPro" id="IPR022485">
    <property type="entry name" value="SHCHC_synthase_MenH"/>
</dbReference>
<dbReference type="PANTHER" id="PTHR42916">
    <property type="entry name" value="2-SUCCINYL-5-ENOLPYRUVYL-6-HYDROXY-3-CYCLOHEXENE-1-CARBOXYLATE SYNTHASE"/>
    <property type="match status" value="1"/>
</dbReference>
<comment type="similarity">
    <text evidence="3">Belongs to the AB hydrolase superfamily. MenH family.</text>
</comment>
<evidence type="ECO:0000259" key="4">
    <source>
        <dbReference type="Pfam" id="PF12697"/>
    </source>
</evidence>
<keyword evidence="2 3" id="KW-0456">Lyase</keyword>
<reference evidence="5 6" key="1">
    <citation type="submission" date="2017-08" db="EMBL/GenBank/DDBJ databases">
        <title>The Vibrio qinghaiensis sp.-Q67 is a luminous bacteria isolated firstly from Qinghai lake, Qinghai province, China, which has been proved to be very sensitive to detect environmental and food pollutants. Therefore, complete genome analysis of V. qinghaiensis sp.-Q67 highlights the potential application of this strain on detection of hazards in the contaminated environments.</title>
        <authorList>
            <person name="Gong L."/>
        </authorList>
    </citation>
    <scope>NUCLEOTIDE SEQUENCE [LARGE SCALE GENOMIC DNA]</scope>
    <source>
        <strain evidence="5 6">Q67</strain>
    </source>
</reference>
<comment type="pathway">
    <text evidence="3">Quinol/quinone metabolism; menaquinone biosynthesis.</text>
</comment>
<evidence type="ECO:0000313" key="5">
    <source>
        <dbReference type="EMBL" id="ASU22648.1"/>
    </source>
</evidence>
<dbReference type="InterPro" id="IPR029058">
    <property type="entry name" value="AB_hydrolase_fold"/>
</dbReference>
<proteinExistence type="inferred from homology"/>
<dbReference type="Proteomes" id="UP000215148">
    <property type="component" value="Chromosome 1"/>
</dbReference>
<comment type="subunit">
    <text evidence="3">Monomer.</text>
</comment>
<dbReference type="AlphaFoldDB" id="A0A223MYK4"/>
<dbReference type="SUPFAM" id="SSF53474">
    <property type="entry name" value="alpha/beta-Hydrolases"/>
    <property type="match status" value="1"/>
</dbReference>
<dbReference type="Gene3D" id="3.40.50.1820">
    <property type="entry name" value="alpha/beta hydrolase"/>
    <property type="match status" value="1"/>
</dbReference>
<dbReference type="EC" id="4.2.99.20" evidence="3"/>
<dbReference type="HAMAP" id="MF_01660">
    <property type="entry name" value="MenH"/>
    <property type="match status" value="1"/>
</dbReference>
<feature type="domain" description="AB hydrolase-1" evidence="4">
    <location>
        <begin position="21"/>
        <end position="253"/>
    </location>
</feature>
<sequence length="262" mass="29341">MLCSRFYCSTNTGSTSVEPVLVFLHGLLGSGRDWSKTALFLAPYSQLWIDLPGHGGSQSLLCDDFDECCAHISATVLKQLGEKTPIVLVGYSLGGRLAMYGVAMQRFSALNIQGLIVEGGNFGLQSSFEREQRLKNDHHWAHRFQTEQIERVLVDWYHQPVFSSLNHEQRQTLVTQRSANLGAAVAHMLLSTSLAKQPYLLAQLEQVALPMVYVCGEKDSKFVHLAQQSGFEYRQVQAAGHNVHYEQPEVFAHLIQEFISQC</sequence>
<dbReference type="GO" id="GO:0009234">
    <property type="term" value="P:menaquinone biosynthetic process"/>
    <property type="evidence" value="ECO:0007669"/>
    <property type="project" value="UniProtKB-UniRule"/>
</dbReference>
<name>A0A223MYK4_9VIBR</name>
<dbReference type="KEGG" id="vqi:CCZ37_08595"/>
<gene>
    <name evidence="3" type="primary">menH</name>
    <name evidence="5" type="ORF">CCZ37_08595</name>
</gene>
<comment type="function">
    <text evidence="3">Catalyzes a proton abstraction reaction that results in 2,5-elimination of pyruvate from 2-succinyl-5-enolpyruvyl-6-hydroxy-3-cyclohexene-1-carboxylate (SEPHCHC) and the formation of 2-succinyl-6-hydroxy-2,4-cyclohexadiene-1-carboxylate (SHCHC).</text>
</comment>
<dbReference type="UniPathway" id="UPA01057">
    <property type="reaction ID" value="UER00900"/>
</dbReference>
<accession>A0A223MYK4</accession>
<comment type="catalytic activity">
    <reaction evidence="3">
        <text>5-enolpyruvoyl-6-hydroxy-2-succinyl-cyclohex-3-ene-1-carboxylate = (1R,6R)-6-hydroxy-2-succinyl-cyclohexa-2,4-diene-1-carboxylate + pyruvate</text>
        <dbReference type="Rhea" id="RHEA:25597"/>
        <dbReference type="ChEBI" id="CHEBI:15361"/>
        <dbReference type="ChEBI" id="CHEBI:58689"/>
        <dbReference type="ChEBI" id="CHEBI:58818"/>
        <dbReference type="EC" id="4.2.99.20"/>
    </reaction>
</comment>
<protein>
    <recommendedName>
        <fullName evidence="3">Putative 2-succinyl-6-hydroxy-2,4-cyclohexadiene-1-carboxylate synthase</fullName>
        <shortName evidence="3">SHCHC synthase</shortName>
        <ecNumber evidence="3">4.2.99.20</ecNumber>
    </recommendedName>
</protein>
<evidence type="ECO:0000256" key="3">
    <source>
        <dbReference type="HAMAP-Rule" id="MF_01660"/>
    </source>
</evidence>
<dbReference type="RefSeq" id="WP_094125693.1">
    <property type="nucleotide sequence ID" value="NZ_CAWNHI010000001.1"/>
</dbReference>
<organism evidence="5 6">
    <name type="scientific">Vibrio qinghaiensis</name>
    <dbReference type="NCBI Taxonomy" id="2025808"/>
    <lineage>
        <taxon>Bacteria</taxon>
        <taxon>Pseudomonadati</taxon>
        <taxon>Pseudomonadota</taxon>
        <taxon>Gammaproteobacteria</taxon>
        <taxon>Vibrionales</taxon>
        <taxon>Vibrionaceae</taxon>
        <taxon>Vibrio</taxon>
    </lineage>
</organism>
<dbReference type="GO" id="GO:0070205">
    <property type="term" value="F:2-succinyl-6-hydroxy-2,4-cyclohexadiene-1-carboxylate synthase activity"/>
    <property type="evidence" value="ECO:0007669"/>
    <property type="project" value="UniProtKB-UniRule"/>
</dbReference>
<dbReference type="Pfam" id="PF12697">
    <property type="entry name" value="Abhydrolase_6"/>
    <property type="match status" value="1"/>
</dbReference>
<dbReference type="NCBIfam" id="TIGR03695">
    <property type="entry name" value="menH_SHCHC"/>
    <property type="match status" value="1"/>
</dbReference>
<evidence type="ECO:0000313" key="6">
    <source>
        <dbReference type="Proteomes" id="UP000215148"/>
    </source>
</evidence>
<dbReference type="NCBIfam" id="NF008340">
    <property type="entry name" value="PRK11126.1"/>
    <property type="match status" value="1"/>
</dbReference>
<keyword evidence="6" id="KW-1185">Reference proteome</keyword>
<evidence type="ECO:0000256" key="2">
    <source>
        <dbReference type="ARBA" id="ARBA00023239"/>
    </source>
</evidence>